<dbReference type="EMBL" id="JBIAHM010000037">
    <property type="protein sequence ID" value="MFE9606824.1"/>
    <property type="molecule type" value="Genomic_DNA"/>
</dbReference>
<evidence type="ECO:0000256" key="1">
    <source>
        <dbReference type="SAM" id="MobiDB-lite"/>
    </source>
</evidence>
<dbReference type="PROSITE" id="PS51257">
    <property type="entry name" value="PROKAR_LIPOPROTEIN"/>
    <property type="match status" value="1"/>
</dbReference>
<evidence type="ECO:0000313" key="3">
    <source>
        <dbReference type="EMBL" id="MFE9606824.1"/>
    </source>
</evidence>
<evidence type="ECO:0000256" key="2">
    <source>
        <dbReference type="SAM" id="SignalP"/>
    </source>
</evidence>
<organism evidence="3 4">
    <name type="scientific">Streptomyces hokutonensis</name>
    <dbReference type="NCBI Taxonomy" id="1306990"/>
    <lineage>
        <taxon>Bacteria</taxon>
        <taxon>Bacillati</taxon>
        <taxon>Actinomycetota</taxon>
        <taxon>Actinomycetes</taxon>
        <taxon>Kitasatosporales</taxon>
        <taxon>Streptomycetaceae</taxon>
        <taxon>Streptomyces</taxon>
    </lineage>
</organism>
<evidence type="ECO:0008006" key="5">
    <source>
        <dbReference type="Google" id="ProtNLM"/>
    </source>
</evidence>
<sequence>MPSIHRAASSVLLTCLMLAGCSPTALGGSTPSGSASGAREPSGAGGPGRAIAVGAGPQKTYTVQQQPAAGTCHYWYLKGEPLEDPKCTPGAISPAVTQSNLKSTICRKGGYTSGIRPSTSVTGKEKKLNAASYGFTGRMSDAEYDHLISLQLGGDPNDYRNLWVEPADPGHKKGSGVNNKKDPVETKLHTAVCKGTVTLAAAQKAIVTDWTTALSSLHLGG</sequence>
<name>A0ABW6MM85_9ACTN</name>
<accession>A0ABW6MM85</accession>
<reference evidence="3 4" key="1">
    <citation type="submission" date="2024-10" db="EMBL/GenBank/DDBJ databases">
        <title>The Natural Products Discovery Center: Release of the First 8490 Sequenced Strains for Exploring Actinobacteria Biosynthetic Diversity.</title>
        <authorList>
            <person name="Kalkreuter E."/>
            <person name="Kautsar S.A."/>
            <person name="Yang D."/>
            <person name="Bader C.D."/>
            <person name="Teijaro C.N."/>
            <person name="Fluegel L."/>
            <person name="Davis C.M."/>
            <person name="Simpson J.R."/>
            <person name="Lauterbach L."/>
            <person name="Steele A.D."/>
            <person name="Gui C."/>
            <person name="Meng S."/>
            <person name="Li G."/>
            <person name="Viehrig K."/>
            <person name="Ye F."/>
            <person name="Su P."/>
            <person name="Kiefer A.F."/>
            <person name="Nichols A."/>
            <person name="Cepeda A.J."/>
            <person name="Yan W."/>
            <person name="Fan B."/>
            <person name="Jiang Y."/>
            <person name="Adhikari A."/>
            <person name="Zheng C.-J."/>
            <person name="Schuster L."/>
            <person name="Cowan T.M."/>
            <person name="Smanski M.J."/>
            <person name="Chevrette M.G."/>
            <person name="De Carvalho L.P.S."/>
            <person name="Shen B."/>
        </authorList>
    </citation>
    <scope>NUCLEOTIDE SEQUENCE [LARGE SCALE GENOMIC DNA]</scope>
    <source>
        <strain evidence="3 4">NPDC006488</strain>
    </source>
</reference>
<feature type="compositionally biased region" description="Low complexity" evidence="1">
    <location>
        <begin position="28"/>
        <end position="38"/>
    </location>
</feature>
<comment type="caution">
    <text evidence="3">The sequence shown here is derived from an EMBL/GenBank/DDBJ whole genome shotgun (WGS) entry which is preliminary data.</text>
</comment>
<gene>
    <name evidence="3" type="ORF">ACFYNQ_50845</name>
</gene>
<keyword evidence="2" id="KW-0732">Signal</keyword>
<dbReference type="Proteomes" id="UP001601303">
    <property type="component" value="Unassembled WGS sequence"/>
</dbReference>
<evidence type="ECO:0000313" key="4">
    <source>
        <dbReference type="Proteomes" id="UP001601303"/>
    </source>
</evidence>
<feature type="chain" id="PRO_5047070482" description="Lipoprotein" evidence="2">
    <location>
        <begin position="28"/>
        <end position="221"/>
    </location>
</feature>
<feature type="region of interest" description="Disordered" evidence="1">
    <location>
        <begin position="28"/>
        <end position="53"/>
    </location>
</feature>
<keyword evidence="4" id="KW-1185">Reference proteome</keyword>
<dbReference type="RefSeq" id="WP_388115619.1">
    <property type="nucleotide sequence ID" value="NZ_JBIAHM010000037.1"/>
</dbReference>
<feature type="signal peptide" evidence="2">
    <location>
        <begin position="1"/>
        <end position="27"/>
    </location>
</feature>
<proteinExistence type="predicted"/>
<protein>
    <recommendedName>
        <fullName evidence="5">Lipoprotein</fullName>
    </recommendedName>
</protein>